<organism evidence="5 6">
    <name type="scientific">Phaseolus angularis</name>
    <name type="common">Azuki bean</name>
    <name type="synonym">Vigna angularis</name>
    <dbReference type="NCBI Taxonomy" id="3914"/>
    <lineage>
        <taxon>Eukaryota</taxon>
        <taxon>Viridiplantae</taxon>
        <taxon>Streptophyta</taxon>
        <taxon>Embryophyta</taxon>
        <taxon>Tracheophyta</taxon>
        <taxon>Spermatophyta</taxon>
        <taxon>Magnoliopsida</taxon>
        <taxon>eudicotyledons</taxon>
        <taxon>Gunneridae</taxon>
        <taxon>Pentapetalae</taxon>
        <taxon>rosids</taxon>
        <taxon>fabids</taxon>
        <taxon>Fabales</taxon>
        <taxon>Fabaceae</taxon>
        <taxon>Papilionoideae</taxon>
        <taxon>50 kb inversion clade</taxon>
        <taxon>NPAAA clade</taxon>
        <taxon>indigoferoid/millettioid clade</taxon>
        <taxon>Phaseoleae</taxon>
        <taxon>Vigna</taxon>
    </lineage>
</organism>
<reference evidence="5 6" key="1">
    <citation type="submission" date="2020-05" db="EMBL/GenBank/DDBJ databases">
        <title>Vigna angularis (adzuki bean) Var. LongXiaoDou No. 4 denovo assembly.</title>
        <authorList>
            <person name="Xiang H."/>
        </authorList>
    </citation>
    <scope>NUCLEOTIDE SEQUENCE [LARGE SCALE GENOMIC DNA]</scope>
    <source>
        <tissue evidence="5">Leaf</tissue>
    </source>
</reference>
<dbReference type="FunFam" id="1.20.58.2010:FF:000003">
    <property type="entry name" value="Rop guanine nucleotide exchange factor 14"/>
    <property type="match status" value="1"/>
</dbReference>
<dbReference type="FunFam" id="1.20.58.1310:FF:000001">
    <property type="entry name" value="Rop guanine nucleotide exchange factor 9"/>
    <property type="match status" value="1"/>
</dbReference>
<dbReference type="InterPro" id="IPR038937">
    <property type="entry name" value="RopGEF"/>
</dbReference>
<evidence type="ECO:0000259" key="4">
    <source>
        <dbReference type="PROSITE" id="PS51334"/>
    </source>
</evidence>
<dbReference type="FunFam" id="1.20.58.2010:FF:000001">
    <property type="entry name" value="Rop guanine nucleotide exchange factor 14"/>
    <property type="match status" value="1"/>
</dbReference>
<keyword evidence="1 2" id="KW-0344">Guanine-nucleotide releasing factor</keyword>
<dbReference type="Gene3D" id="1.20.58.1310">
    <property type="entry name" value="PRONE domain, subdomain 2"/>
    <property type="match status" value="1"/>
</dbReference>
<comment type="caution">
    <text evidence="5">The sequence shown here is derived from an EMBL/GenBank/DDBJ whole genome shotgun (WGS) entry which is preliminary data.</text>
</comment>
<feature type="compositionally biased region" description="Basic and acidic residues" evidence="3">
    <location>
        <begin position="222"/>
        <end position="235"/>
    </location>
</feature>
<dbReference type="Proteomes" id="UP000743370">
    <property type="component" value="Unassembled WGS sequence"/>
</dbReference>
<gene>
    <name evidence="5" type="ORF">HKW66_Vig0166080</name>
</gene>
<sequence>MTRMQKQANLSGQLVVTALPLAAPDKAITLADSPEDCQHQANSEVRDLVGQHFRRVCHANSLLSALLHVNLIHSHAEARHDLQLRQRLDQRRIRASARVSDHRADRGDVLTRQLRHVRVIPCAEQLVALVELLLQVWHHVSHEEYSDRSHFAGEIGVSLGYGFHSRNATQQKLIRDPRPRRSLPYITHAKSLSVESATALDPAAASEEDPVSSKSQGSKAQNDQDKAPKPRVNKEEIIAKEKLLQEMEQMKERFAKLLLGEDMSGGGKGVSSALALSNAFTNLAAAVFGEQKRLEPMPPERKARWRKEIDWLLSVTDYIVEMVPVQQKNKDGTVMEVMTTRQRTDLHMNIPALRKLDTMLIDSLDNFKDQNEFYYVSRDADDPDNRKNDNKWWLPTPKVPPEGLSESARRFVQYQKDCVNQVLKAAMAINAQTLSEMEIPESYIESLPKASQKKQNGRSSLGDMIYRSITEEFFDPDQLLASMDMSSEHKILDLKDRIEASIVIWRRKMNQKDCKSSWGSAVSIEKRELFEERAETILLLLKHRFPGIPQSALDISKIQYNGDVGQAVLESYSRILESLAFTVLSRIEDVLHADYLTQNPPPSSRRSISRNTNSKSEKSPTPKEEVEKGSSETMTLSDFMGWNSDQGESDLKKDPSDDFYNDMDNGKPQKLPDIVTDKKVSYLETLGGMRSPTARH</sequence>
<feature type="compositionally biased region" description="Polar residues" evidence="3">
    <location>
        <begin position="212"/>
        <end position="221"/>
    </location>
</feature>
<feature type="region of interest" description="Disordered" evidence="3">
    <location>
        <begin position="595"/>
        <end position="674"/>
    </location>
</feature>
<evidence type="ECO:0000256" key="1">
    <source>
        <dbReference type="ARBA" id="ARBA00022658"/>
    </source>
</evidence>
<name>A0A8T0JSC6_PHAAN</name>
<feature type="compositionally biased region" description="Basic and acidic residues" evidence="3">
    <location>
        <begin position="615"/>
        <end position="630"/>
    </location>
</feature>
<dbReference type="Gene3D" id="1.20.58.2010">
    <property type="entry name" value="PRONE domain, subdomain 1"/>
    <property type="match status" value="1"/>
</dbReference>
<dbReference type="GO" id="GO:0005085">
    <property type="term" value="F:guanyl-nucleotide exchange factor activity"/>
    <property type="evidence" value="ECO:0007669"/>
    <property type="project" value="UniProtKB-UniRule"/>
</dbReference>
<feature type="compositionally biased region" description="Low complexity" evidence="3">
    <location>
        <begin position="604"/>
        <end position="614"/>
    </location>
</feature>
<feature type="domain" description="PRONE" evidence="4">
    <location>
        <begin position="237"/>
        <end position="604"/>
    </location>
</feature>
<dbReference type="PANTHER" id="PTHR33101">
    <property type="entry name" value="ROP GUANINE NUCLEOTIDE EXCHANGE FACTOR 1"/>
    <property type="match status" value="1"/>
</dbReference>
<feature type="region of interest" description="Disordered" evidence="3">
    <location>
        <begin position="197"/>
        <end position="235"/>
    </location>
</feature>
<dbReference type="InterPro" id="IPR005512">
    <property type="entry name" value="PRONE_dom"/>
</dbReference>
<evidence type="ECO:0000256" key="3">
    <source>
        <dbReference type="SAM" id="MobiDB-lite"/>
    </source>
</evidence>
<accession>A0A8T0JSC6</accession>
<dbReference type="Pfam" id="PF03759">
    <property type="entry name" value="PRONE"/>
    <property type="match status" value="1"/>
</dbReference>
<protein>
    <submittedName>
        <fullName evidence="5">Rop guanine nucleotide exchange factor</fullName>
    </submittedName>
</protein>
<dbReference type="PANTHER" id="PTHR33101:SF46">
    <property type="entry name" value="RHO GUANYL-NUCLEOTIDE EXCHANGE FACTOR"/>
    <property type="match status" value="1"/>
</dbReference>
<evidence type="ECO:0000313" key="5">
    <source>
        <dbReference type="EMBL" id="KAG2379829.1"/>
    </source>
</evidence>
<dbReference type="PROSITE" id="PS51334">
    <property type="entry name" value="PRONE"/>
    <property type="match status" value="1"/>
</dbReference>
<proteinExistence type="predicted"/>
<evidence type="ECO:0000256" key="2">
    <source>
        <dbReference type="PROSITE-ProRule" id="PRU00663"/>
    </source>
</evidence>
<dbReference type="AlphaFoldDB" id="A0A8T0JSC6"/>
<evidence type="ECO:0000313" key="6">
    <source>
        <dbReference type="Proteomes" id="UP000743370"/>
    </source>
</evidence>
<dbReference type="EMBL" id="JABFOF010000009">
    <property type="protein sequence ID" value="KAG2379829.1"/>
    <property type="molecule type" value="Genomic_DNA"/>
</dbReference>